<evidence type="ECO:0000313" key="1">
    <source>
        <dbReference type="EMBL" id="CAB4790558.1"/>
    </source>
</evidence>
<reference evidence="1" key="1">
    <citation type="submission" date="2020-05" db="EMBL/GenBank/DDBJ databases">
        <authorList>
            <person name="Chiriac C."/>
            <person name="Salcher M."/>
            <person name="Ghai R."/>
            <person name="Kavagutti S V."/>
        </authorList>
    </citation>
    <scope>NUCLEOTIDE SEQUENCE</scope>
</reference>
<name>A0A6J6X5Q5_9ZZZZ</name>
<accession>A0A6J6X5Q5</accession>
<gene>
    <name evidence="1" type="ORF">UFOPK2992_00399</name>
</gene>
<dbReference type="AlphaFoldDB" id="A0A6J6X5Q5"/>
<sequence length="86" mass="9549">MHHERDGAHSDVPTSGRRAHTILGLYVQHLYAVVKAVVVGVFHRRVRADLPFDSVIETIAIGVGCQRRDRISSGLQVDLHLVTQTI</sequence>
<protein>
    <submittedName>
        <fullName evidence="1">Unannotated protein</fullName>
    </submittedName>
</protein>
<proteinExistence type="predicted"/>
<dbReference type="EMBL" id="CAFAAI010000045">
    <property type="protein sequence ID" value="CAB4790558.1"/>
    <property type="molecule type" value="Genomic_DNA"/>
</dbReference>
<organism evidence="1">
    <name type="scientific">freshwater metagenome</name>
    <dbReference type="NCBI Taxonomy" id="449393"/>
    <lineage>
        <taxon>unclassified sequences</taxon>
        <taxon>metagenomes</taxon>
        <taxon>ecological metagenomes</taxon>
    </lineage>
</organism>